<dbReference type="GO" id="GO:0005524">
    <property type="term" value="F:ATP binding"/>
    <property type="evidence" value="ECO:0007669"/>
    <property type="project" value="UniProtKB-KW"/>
</dbReference>
<sequence>MSDNLLEVHIRHTLHTAEGILPMEVDFALAGNSIFALTGPSGAGKTTLLRQIAGLAMPESGWITFGKNPWLDTATRIHVPAQQRHIGFVFQDYALFPNMTVMQNLEFALPKIHNKELISHLLETAGLTQLTARKPHQLSGGQQQRVALARALVREPKLLLMDEPFAALDPDMQLQLQDLLLKLHRERPFTVILVTHDIGEIFRLADQVAVMENGRLTRLGTPAEMYLNDQTEALLIYGEVLTRERRNETLSVQAWIDGKIRQFNVPTHWEAQLQPGAKFTLRYSGGDVEIRILRT</sequence>
<evidence type="ECO:0000313" key="10">
    <source>
        <dbReference type="Proteomes" id="UP001264980"/>
    </source>
</evidence>
<dbReference type="SMART" id="SM00382">
    <property type="entry name" value="AAA"/>
    <property type="match status" value="1"/>
</dbReference>
<comment type="caution">
    <text evidence="9">The sequence shown here is derived from an EMBL/GenBank/DDBJ whole genome shotgun (WGS) entry which is preliminary data.</text>
</comment>
<dbReference type="InterPro" id="IPR017871">
    <property type="entry name" value="ABC_transporter-like_CS"/>
</dbReference>
<dbReference type="Pfam" id="PF00005">
    <property type="entry name" value="ABC_tran"/>
    <property type="match status" value="1"/>
</dbReference>
<accession>A0ABU1R4P6</accession>
<dbReference type="Proteomes" id="UP001264980">
    <property type="component" value="Unassembled WGS sequence"/>
</dbReference>
<keyword evidence="1" id="KW-0813">Transport</keyword>
<evidence type="ECO:0000259" key="8">
    <source>
        <dbReference type="PROSITE" id="PS50893"/>
    </source>
</evidence>
<keyword evidence="2" id="KW-1003">Cell membrane</keyword>
<dbReference type="RefSeq" id="WP_309989921.1">
    <property type="nucleotide sequence ID" value="NZ_JAVDTI010000006.1"/>
</dbReference>
<keyword evidence="5 9" id="KW-0067">ATP-binding</keyword>
<evidence type="ECO:0000256" key="4">
    <source>
        <dbReference type="ARBA" id="ARBA00022741"/>
    </source>
</evidence>
<protein>
    <submittedName>
        <fullName evidence="9">Molybdate transport system ATP-binding protein</fullName>
    </submittedName>
</protein>
<keyword evidence="6" id="KW-1278">Translocase</keyword>
<dbReference type="InterPro" id="IPR003593">
    <property type="entry name" value="AAA+_ATPase"/>
</dbReference>
<keyword evidence="3" id="KW-0997">Cell inner membrane</keyword>
<evidence type="ECO:0000256" key="6">
    <source>
        <dbReference type="ARBA" id="ARBA00022967"/>
    </source>
</evidence>
<organism evidence="9 10">
    <name type="scientific">Dyadobacter fermentans</name>
    <dbReference type="NCBI Taxonomy" id="94254"/>
    <lineage>
        <taxon>Bacteria</taxon>
        <taxon>Pseudomonadati</taxon>
        <taxon>Bacteroidota</taxon>
        <taxon>Cytophagia</taxon>
        <taxon>Cytophagales</taxon>
        <taxon>Spirosomataceae</taxon>
        <taxon>Dyadobacter</taxon>
    </lineage>
</organism>
<keyword evidence="4" id="KW-0547">Nucleotide-binding</keyword>
<dbReference type="EMBL" id="JAVDTI010000006">
    <property type="protein sequence ID" value="MDR6808328.1"/>
    <property type="molecule type" value="Genomic_DNA"/>
</dbReference>
<name>A0ABU1R4P6_9BACT</name>
<dbReference type="Gene3D" id="3.40.50.300">
    <property type="entry name" value="P-loop containing nucleotide triphosphate hydrolases"/>
    <property type="match status" value="1"/>
</dbReference>
<dbReference type="PROSITE" id="PS00211">
    <property type="entry name" value="ABC_TRANSPORTER_1"/>
    <property type="match status" value="1"/>
</dbReference>
<dbReference type="PROSITE" id="PS50893">
    <property type="entry name" value="ABC_TRANSPORTER_2"/>
    <property type="match status" value="1"/>
</dbReference>
<gene>
    <name evidence="9" type="ORF">J2W84_005390</name>
</gene>
<evidence type="ECO:0000313" key="9">
    <source>
        <dbReference type="EMBL" id="MDR6808328.1"/>
    </source>
</evidence>
<dbReference type="PANTHER" id="PTHR42781:SF1">
    <property type="entry name" value="THIAMINE IMPORT ATP-BINDING PROTEIN THIQ"/>
    <property type="match status" value="1"/>
</dbReference>
<evidence type="ECO:0000256" key="7">
    <source>
        <dbReference type="ARBA" id="ARBA00023136"/>
    </source>
</evidence>
<reference evidence="9 10" key="1">
    <citation type="submission" date="2023-07" db="EMBL/GenBank/DDBJ databases">
        <title>Sorghum-associated microbial communities from plants grown in Nebraska, USA.</title>
        <authorList>
            <person name="Schachtman D."/>
        </authorList>
    </citation>
    <scope>NUCLEOTIDE SEQUENCE [LARGE SCALE GENOMIC DNA]</scope>
    <source>
        <strain evidence="9 10">BE57</strain>
    </source>
</reference>
<evidence type="ECO:0000256" key="5">
    <source>
        <dbReference type="ARBA" id="ARBA00022840"/>
    </source>
</evidence>
<dbReference type="SUPFAM" id="SSF52540">
    <property type="entry name" value="P-loop containing nucleoside triphosphate hydrolases"/>
    <property type="match status" value="1"/>
</dbReference>
<evidence type="ECO:0000256" key="1">
    <source>
        <dbReference type="ARBA" id="ARBA00022448"/>
    </source>
</evidence>
<evidence type="ECO:0000256" key="2">
    <source>
        <dbReference type="ARBA" id="ARBA00022475"/>
    </source>
</evidence>
<dbReference type="InterPro" id="IPR050093">
    <property type="entry name" value="ABC_SmlMolc_Importer"/>
</dbReference>
<dbReference type="InterPro" id="IPR003439">
    <property type="entry name" value="ABC_transporter-like_ATP-bd"/>
</dbReference>
<evidence type="ECO:0000256" key="3">
    <source>
        <dbReference type="ARBA" id="ARBA00022519"/>
    </source>
</evidence>
<dbReference type="InterPro" id="IPR027417">
    <property type="entry name" value="P-loop_NTPase"/>
</dbReference>
<keyword evidence="7" id="KW-0472">Membrane</keyword>
<dbReference type="PANTHER" id="PTHR42781">
    <property type="entry name" value="SPERMIDINE/PUTRESCINE IMPORT ATP-BINDING PROTEIN POTA"/>
    <property type="match status" value="1"/>
</dbReference>
<proteinExistence type="predicted"/>
<feature type="domain" description="ABC transporter" evidence="8">
    <location>
        <begin position="5"/>
        <end position="238"/>
    </location>
</feature>
<keyword evidence="10" id="KW-1185">Reference proteome</keyword>